<name>A0A9W8JBZ6_9AGAR</name>
<dbReference type="GO" id="GO:0005634">
    <property type="term" value="C:nucleus"/>
    <property type="evidence" value="ECO:0007669"/>
    <property type="project" value="UniProtKB-SubCell"/>
</dbReference>
<gene>
    <name evidence="4" type="ORF">H1R20_g5235</name>
</gene>
<protein>
    <recommendedName>
        <fullName evidence="3">Xylanolytic transcriptional activator regulatory domain-containing protein</fullName>
    </recommendedName>
</protein>
<evidence type="ECO:0000313" key="4">
    <source>
        <dbReference type="EMBL" id="KAJ2931857.1"/>
    </source>
</evidence>
<dbReference type="InterPro" id="IPR007219">
    <property type="entry name" value="XnlR_reg_dom"/>
</dbReference>
<dbReference type="Pfam" id="PF04082">
    <property type="entry name" value="Fungal_trans"/>
    <property type="match status" value="1"/>
</dbReference>
<dbReference type="EMBL" id="JANBPK010000795">
    <property type="protein sequence ID" value="KAJ2931857.1"/>
    <property type="molecule type" value="Genomic_DNA"/>
</dbReference>
<evidence type="ECO:0000313" key="5">
    <source>
        <dbReference type="Proteomes" id="UP001140091"/>
    </source>
</evidence>
<accession>A0A9W8JBZ6</accession>
<comment type="subcellular location">
    <subcellularLocation>
        <location evidence="1">Nucleus</location>
    </subcellularLocation>
</comment>
<proteinExistence type="predicted"/>
<dbReference type="SMART" id="SM00906">
    <property type="entry name" value="Fungal_trans"/>
    <property type="match status" value="1"/>
</dbReference>
<dbReference type="PANTHER" id="PTHR31001">
    <property type="entry name" value="UNCHARACTERIZED TRANSCRIPTIONAL REGULATORY PROTEIN"/>
    <property type="match status" value="1"/>
</dbReference>
<evidence type="ECO:0000259" key="3">
    <source>
        <dbReference type="SMART" id="SM00906"/>
    </source>
</evidence>
<dbReference type="OrthoDB" id="424974at2759"/>
<dbReference type="GO" id="GO:0008270">
    <property type="term" value="F:zinc ion binding"/>
    <property type="evidence" value="ECO:0007669"/>
    <property type="project" value="InterPro"/>
</dbReference>
<comment type="caution">
    <text evidence="4">The sequence shown here is derived from an EMBL/GenBank/DDBJ whole genome shotgun (WGS) entry which is preliminary data.</text>
</comment>
<evidence type="ECO:0000256" key="2">
    <source>
        <dbReference type="ARBA" id="ARBA00023242"/>
    </source>
</evidence>
<dbReference type="GO" id="GO:0003677">
    <property type="term" value="F:DNA binding"/>
    <property type="evidence" value="ECO:0007669"/>
    <property type="project" value="InterPro"/>
</dbReference>
<evidence type="ECO:0000256" key="1">
    <source>
        <dbReference type="ARBA" id="ARBA00004123"/>
    </source>
</evidence>
<dbReference type="Proteomes" id="UP001140091">
    <property type="component" value="Unassembled WGS sequence"/>
</dbReference>
<dbReference type="PANTHER" id="PTHR31001:SF56">
    <property type="entry name" value="ZN(2)-C6 FUNGAL-TYPE DOMAIN-CONTAINING PROTEIN"/>
    <property type="match status" value="1"/>
</dbReference>
<dbReference type="GO" id="GO:0006351">
    <property type="term" value="P:DNA-templated transcription"/>
    <property type="evidence" value="ECO:0007669"/>
    <property type="project" value="InterPro"/>
</dbReference>
<dbReference type="AlphaFoldDB" id="A0A9W8JBZ6"/>
<reference evidence="4" key="1">
    <citation type="submission" date="2022-06" db="EMBL/GenBank/DDBJ databases">
        <title>Genome Sequence of Candolleomyces eurysporus.</title>
        <authorList>
            <person name="Buettner E."/>
        </authorList>
    </citation>
    <scope>NUCLEOTIDE SEQUENCE</scope>
    <source>
        <strain evidence="4">VTCC 930004</strain>
    </source>
</reference>
<dbReference type="InterPro" id="IPR050613">
    <property type="entry name" value="Sec_Metabolite_Reg"/>
</dbReference>
<feature type="non-terminal residue" evidence="4">
    <location>
        <position position="199"/>
    </location>
</feature>
<keyword evidence="5" id="KW-1185">Reference proteome</keyword>
<feature type="domain" description="Xylanolytic transcriptional activator regulatory" evidence="3">
    <location>
        <begin position="32"/>
        <end position="105"/>
    </location>
</feature>
<keyword evidence="2" id="KW-0539">Nucleus</keyword>
<sequence>MEETNVDVVLALFWEMWYLLVFSDKKKSAGYAWGLMGLTVKLAQSIGLHRNTGKVKVIPEEVEKRRFLFWELLSLDARLSLSLGRPPSLTLNHVDSERPTYLPSEGVDLANSSHHYLEWSHTFYIHCMTPVLEAISQPSSHLGYQSILDLDRRIRDFPIPEYLKHCNGYESRAVMMQKGAVSMILETGRVHFFFYQNIN</sequence>
<organism evidence="4 5">
    <name type="scientific">Candolleomyces eurysporus</name>
    <dbReference type="NCBI Taxonomy" id="2828524"/>
    <lineage>
        <taxon>Eukaryota</taxon>
        <taxon>Fungi</taxon>
        <taxon>Dikarya</taxon>
        <taxon>Basidiomycota</taxon>
        <taxon>Agaricomycotina</taxon>
        <taxon>Agaricomycetes</taxon>
        <taxon>Agaricomycetidae</taxon>
        <taxon>Agaricales</taxon>
        <taxon>Agaricineae</taxon>
        <taxon>Psathyrellaceae</taxon>
        <taxon>Candolleomyces</taxon>
    </lineage>
</organism>
<dbReference type="CDD" id="cd12148">
    <property type="entry name" value="fungal_TF_MHR"/>
    <property type="match status" value="1"/>
</dbReference>